<feature type="modified residue" description="4-aspartylphosphate" evidence="1">
    <location>
        <position position="20"/>
    </location>
</feature>
<dbReference type="STRING" id="329726.AM1_5623"/>
<dbReference type="SMART" id="SM00052">
    <property type="entry name" value="EAL"/>
    <property type="match status" value="1"/>
</dbReference>
<evidence type="ECO:0000259" key="3">
    <source>
        <dbReference type="PROSITE" id="PS50883"/>
    </source>
</evidence>
<dbReference type="EMBL" id="CP000828">
    <property type="protein sequence ID" value="ABW30573.1"/>
    <property type="molecule type" value="Genomic_DNA"/>
</dbReference>
<evidence type="ECO:0000256" key="1">
    <source>
        <dbReference type="PROSITE-ProRule" id="PRU00169"/>
    </source>
</evidence>
<feature type="domain" description="Response regulatory" evidence="2">
    <location>
        <begin position="1"/>
        <end position="85"/>
    </location>
</feature>
<evidence type="ECO:0000259" key="2">
    <source>
        <dbReference type="PROSITE" id="PS50110"/>
    </source>
</evidence>
<dbReference type="Pfam" id="PF00072">
    <property type="entry name" value="Response_reg"/>
    <property type="match status" value="1"/>
</dbReference>
<evidence type="ECO:0000313" key="5">
    <source>
        <dbReference type="EMBL" id="ABW30573.1"/>
    </source>
</evidence>
<feature type="domain" description="GGDEF" evidence="4">
    <location>
        <begin position="150"/>
        <end position="288"/>
    </location>
</feature>
<protein>
    <submittedName>
        <fullName evidence="5">PAS sensor diguanylate cyclase, putative</fullName>
    </submittedName>
</protein>
<proteinExistence type="predicted"/>
<dbReference type="InterPro" id="IPR043128">
    <property type="entry name" value="Rev_trsase/Diguanyl_cyclase"/>
</dbReference>
<dbReference type="SUPFAM" id="SSF52172">
    <property type="entry name" value="CheY-like"/>
    <property type="match status" value="1"/>
</dbReference>
<dbReference type="Proteomes" id="UP000000268">
    <property type="component" value="Chromosome"/>
</dbReference>
<dbReference type="InterPro" id="IPR050706">
    <property type="entry name" value="Cyclic-di-GMP_PDE-like"/>
</dbReference>
<dbReference type="eggNOG" id="COG3706">
    <property type="taxonomic scope" value="Bacteria"/>
</dbReference>
<gene>
    <name evidence="5" type="ordered locus">AM1_5623</name>
</gene>
<name>B0CF57_ACAM1</name>
<evidence type="ECO:0000313" key="6">
    <source>
        <dbReference type="Proteomes" id="UP000000268"/>
    </source>
</evidence>
<dbReference type="NCBIfam" id="TIGR00254">
    <property type="entry name" value="GGDEF"/>
    <property type="match status" value="1"/>
</dbReference>
<dbReference type="InterPro" id="IPR001789">
    <property type="entry name" value="Sig_transdc_resp-reg_receiver"/>
</dbReference>
<dbReference type="InterPro" id="IPR035919">
    <property type="entry name" value="EAL_sf"/>
</dbReference>
<dbReference type="CDD" id="cd01948">
    <property type="entry name" value="EAL"/>
    <property type="match status" value="1"/>
</dbReference>
<keyword evidence="6" id="KW-1185">Reference proteome</keyword>
<dbReference type="Gene3D" id="3.20.20.450">
    <property type="entry name" value="EAL domain"/>
    <property type="match status" value="1"/>
</dbReference>
<dbReference type="InterPro" id="IPR011006">
    <property type="entry name" value="CheY-like_superfamily"/>
</dbReference>
<dbReference type="HOGENOM" id="CLU_000445_70_50_3"/>
<dbReference type="SUPFAM" id="SSF55073">
    <property type="entry name" value="Nucleotide cyclase"/>
    <property type="match status" value="1"/>
</dbReference>
<dbReference type="InterPro" id="IPR000160">
    <property type="entry name" value="GGDEF_dom"/>
</dbReference>
<dbReference type="CDD" id="cd00156">
    <property type="entry name" value="REC"/>
    <property type="match status" value="1"/>
</dbReference>
<evidence type="ECO:0000259" key="4">
    <source>
        <dbReference type="PROSITE" id="PS50887"/>
    </source>
</evidence>
<dbReference type="InterPro" id="IPR029787">
    <property type="entry name" value="Nucleotide_cyclase"/>
</dbReference>
<dbReference type="SMART" id="SM00267">
    <property type="entry name" value="GGDEF"/>
    <property type="match status" value="1"/>
</dbReference>
<accession>B0CF57</accession>
<dbReference type="KEGG" id="amr:AM1_5623"/>
<dbReference type="SUPFAM" id="SSF141868">
    <property type="entry name" value="EAL domain-like"/>
    <property type="match status" value="1"/>
</dbReference>
<dbReference type="GO" id="GO:0071111">
    <property type="term" value="F:cyclic-guanylate-specific phosphodiesterase activity"/>
    <property type="evidence" value="ECO:0007669"/>
    <property type="project" value="InterPro"/>
</dbReference>
<dbReference type="Pfam" id="PF00563">
    <property type="entry name" value="EAL"/>
    <property type="match status" value="1"/>
</dbReference>
<dbReference type="PANTHER" id="PTHR33121">
    <property type="entry name" value="CYCLIC DI-GMP PHOSPHODIESTERASE PDEF"/>
    <property type="match status" value="1"/>
</dbReference>
<dbReference type="eggNOG" id="COG2200">
    <property type="taxonomic scope" value="Bacteria"/>
</dbReference>
<dbReference type="PROSITE" id="PS50887">
    <property type="entry name" value="GGDEF"/>
    <property type="match status" value="1"/>
</dbReference>
<dbReference type="Gene3D" id="3.30.70.270">
    <property type="match status" value="1"/>
</dbReference>
<feature type="domain" description="EAL" evidence="3">
    <location>
        <begin position="300"/>
        <end position="555"/>
    </location>
</feature>
<dbReference type="InterPro" id="IPR001633">
    <property type="entry name" value="EAL_dom"/>
</dbReference>
<organism evidence="5 6">
    <name type="scientific">Acaryochloris marina (strain MBIC 11017)</name>
    <dbReference type="NCBI Taxonomy" id="329726"/>
    <lineage>
        <taxon>Bacteria</taxon>
        <taxon>Bacillati</taxon>
        <taxon>Cyanobacteriota</taxon>
        <taxon>Cyanophyceae</taxon>
        <taxon>Acaryochloridales</taxon>
        <taxon>Acaryochloridaceae</taxon>
        <taxon>Acaryochloris</taxon>
    </lineage>
</organism>
<keyword evidence="1" id="KW-0597">Phosphoprotein</keyword>
<dbReference type="PROSITE" id="PS50110">
    <property type="entry name" value="RESPONSE_REGULATORY"/>
    <property type="match status" value="1"/>
</dbReference>
<dbReference type="AlphaFoldDB" id="B0CF57"/>
<dbReference type="GO" id="GO:0000160">
    <property type="term" value="P:phosphorelay signal transduction system"/>
    <property type="evidence" value="ECO:0007669"/>
    <property type="project" value="InterPro"/>
</dbReference>
<sequence>MSDGINLLNHREGIDLILLDLCLSDAQGLETFYQVHQAFPAKPLIILSGNTDQSLVEEALQKGALDFLVKGQFDSTSLCRSIQYALKQQHQSVEIGYRDLTLDALTRQLKIAQQELERLAEVDKVTRVFNRCRFDEVYLSEWNRLTREGSHLSLVLCEIDNLQAYQEKYGAEVCDYCLQRVAEEIVKVARRPADCVARYSGRTFMILLPNTDLAGATYLAEAIRTGVRSVPFPPESLGVTNSPITLSLGVACQIPRAKVAPSLLIEAVHQALHFAREQGKDRVQIHHTGCADPDLHSNQTLHWVSRLLKALDKDQFKLYAQPIYPLSRGQKSCSYEILLRLQDQPGIVCSPSLFLPMVEQYDFMTRIDRWVINNLLANLETMPALDELDARFFIHLSSATCRNGELFEFLDKQFSHSNRHVQRFCFEVTENVALSHLTSTVELSRFLKSMGCQIALDNFGSDMSAFMNLKHLPVDFVKIDGLLVRDIAQDQISRGIVESIHNVAKVMGMQTIAEHVESDVVLDAIANVGIDYAQGHYYDRAKPLLDVVSATRRSR</sequence>
<dbReference type="PROSITE" id="PS50883">
    <property type="entry name" value="EAL"/>
    <property type="match status" value="1"/>
</dbReference>
<dbReference type="CDD" id="cd01949">
    <property type="entry name" value="GGDEF"/>
    <property type="match status" value="1"/>
</dbReference>
<dbReference type="PANTHER" id="PTHR33121:SF23">
    <property type="entry name" value="CYCLIC DI-GMP PHOSPHODIESTERASE PDEB"/>
    <property type="match status" value="1"/>
</dbReference>
<dbReference type="Pfam" id="PF00990">
    <property type="entry name" value="GGDEF"/>
    <property type="match status" value="1"/>
</dbReference>
<reference evidence="5 6" key="1">
    <citation type="journal article" date="2008" name="Proc. Natl. Acad. Sci. U.S.A.">
        <title>Niche adaptation and genome expansion in the chlorophyll d-producing cyanobacterium Acaryochloris marina.</title>
        <authorList>
            <person name="Swingley W.D."/>
            <person name="Chen M."/>
            <person name="Cheung P.C."/>
            <person name="Conrad A.L."/>
            <person name="Dejesa L.C."/>
            <person name="Hao J."/>
            <person name="Honchak B.M."/>
            <person name="Karbach L.E."/>
            <person name="Kurdoglu A."/>
            <person name="Lahiri S."/>
            <person name="Mastrian S.D."/>
            <person name="Miyashita H."/>
            <person name="Page L."/>
            <person name="Ramakrishna P."/>
            <person name="Satoh S."/>
            <person name="Sattley W.M."/>
            <person name="Shimada Y."/>
            <person name="Taylor H.L."/>
            <person name="Tomo T."/>
            <person name="Tsuchiya T."/>
            <person name="Wang Z.T."/>
            <person name="Raymond J."/>
            <person name="Mimuro M."/>
            <person name="Blankenship R.E."/>
            <person name="Touchman J.W."/>
        </authorList>
    </citation>
    <scope>NUCLEOTIDE SEQUENCE [LARGE SCALE GENOMIC DNA]</scope>
    <source>
        <strain evidence="6">MBIC 11017</strain>
    </source>
</reference>
<dbReference type="Gene3D" id="3.40.50.2300">
    <property type="match status" value="1"/>
</dbReference>